<keyword evidence="7" id="KW-0576">Peroxisome</keyword>
<dbReference type="InterPro" id="IPR024111">
    <property type="entry name" value="PEX5/PEX5L"/>
</dbReference>
<reference evidence="10 11" key="1">
    <citation type="journal article" date="2020" name="J. Phycol.">
        <title>Comparative genome analysis reveals Cyanidiococcus gen. nov., a new extremophilic red algal genus sister to Cyanidioschyzon (Cyanidioschyzonaceae, Rhodophyta).</title>
        <authorList>
            <person name="Liu S.-L."/>
            <person name="Chiang Y.-R."/>
            <person name="Yoon H.S."/>
            <person name="Fu H.-Y."/>
        </authorList>
    </citation>
    <scope>NUCLEOTIDE SEQUENCE [LARGE SCALE GENOMIC DNA]</scope>
    <source>
        <strain evidence="10 11">THAL066</strain>
    </source>
</reference>
<evidence type="ECO:0000256" key="3">
    <source>
        <dbReference type="ARBA" id="ARBA00005348"/>
    </source>
</evidence>
<comment type="subcellular location">
    <subcellularLocation>
        <location evidence="2">Cytoplasm</location>
    </subcellularLocation>
    <subcellularLocation>
        <location evidence="1">Peroxisome</location>
    </subcellularLocation>
</comment>
<evidence type="ECO:0000313" key="10">
    <source>
        <dbReference type="EMBL" id="KAF6002485.1"/>
    </source>
</evidence>
<keyword evidence="11" id="KW-1185">Reference proteome</keyword>
<dbReference type="PROSITE" id="PS50005">
    <property type="entry name" value="TPR"/>
    <property type="match status" value="2"/>
</dbReference>
<dbReference type="OrthoDB" id="10006023at2759"/>
<keyword evidence="4" id="KW-0963">Cytoplasm</keyword>
<dbReference type="Gene3D" id="1.25.40.10">
    <property type="entry name" value="Tetratricopeptide repeat domain"/>
    <property type="match status" value="1"/>
</dbReference>
<gene>
    <name evidence="10" type="primary">PEX5</name>
    <name evidence="10" type="ORF">F1559_003082</name>
</gene>
<dbReference type="EMBL" id="VWRR01000010">
    <property type="protein sequence ID" value="KAF6002485.1"/>
    <property type="molecule type" value="Genomic_DNA"/>
</dbReference>
<dbReference type="GO" id="GO:0005829">
    <property type="term" value="C:cytosol"/>
    <property type="evidence" value="ECO:0007669"/>
    <property type="project" value="TreeGrafter"/>
</dbReference>
<organism evidence="10 11">
    <name type="scientific">Cyanidiococcus yangmingshanensis</name>
    <dbReference type="NCBI Taxonomy" id="2690220"/>
    <lineage>
        <taxon>Eukaryota</taxon>
        <taxon>Rhodophyta</taxon>
        <taxon>Bangiophyceae</taxon>
        <taxon>Cyanidiales</taxon>
        <taxon>Cyanidiaceae</taxon>
        <taxon>Cyanidiococcus</taxon>
    </lineage>
</organism>
<dbReference type="SUPFAM" id="SSF48452">
    <property type="entry name" value="TPR-like"/>
    <property type="match status" value="1"/>
</dbReference>
<dbReference type="PANTHER" id="PTHR10130:SF0">
    <property type="entry name" value="GH08708P"/>
    <property type="match status" value="1"/>
</dbReference>
<keyword evidence="5" id="KW-0677">Repeat</keyword>
<keyword evidence="10" id="KW-0675">Receptor</keyword>
<evidence type="ECO:0000256" key="4">
    <source>
        <dbReference type="ARBA" id="ARBA00022490"/>
    </source>
</evidence>
<feature type="compositionally biased region" description="Polar residues" evidence="9">
    <location>
        <begin position="228"/>
        <end position="238"/>
    </location>
</feature>
<comment type="similarity">
    <text evidence="3">Belongs to the peroxisomal targeting signal receptor family.</text>
</comment>
<dbReference type="SMART" id="SM00028">
    <property type="entry name" value="TPR"/>
    <property type="match status" value="3"/>
</dbReference>
<dbReference type="GO" id="GO:0005052">
    <property type="term" value="F:peroxisome matrix targeting signal-1 binding"/>
    <property type="evidence" value="ECO:0007669"/>
    <property type="project" value="TreeGrafter"/>
</dbReference>
<evidence type="ECO:0000256" key="6">
    <source>
        <dbReference type="ARBA" id="ARBA00022803"/>
    </source>
</evidence>
<comment type="caution">
    <text evidence="10">The sequence shown here is derived from an EMBL/GenBank/DDBJ whole genome shotgun (WGS) entry which is preliminary data.</text>
</comment>
<evidence type="ECO:0000313" key="11">
    <source>
        <dbReference type="Proteomes" id="UP000530660"/>
    </source>
</evidence>
<evidence type="ECO:0000256" key="7">
    <source>
        <dbReference type="ARBA" id="ARBA00023140"/>
    </source>
</evidence>
<dbReference type="GO" id="GO:0016560">
    <property type="term" value="P:protein import into peroxisome matrix, docking"/>
    <property type="evidence" value="ECO:0007669"/>
    <property type="project" value="TreeGrafter"/>
</dbReference>
<evidence type="ECO:0000256" key="2">
    <source>
        <dbReference type="ARBA" id="ARBA00004496"/>
    </source>
</evidence>
<dbReference type="AlphaFoldDB" id="A0A7J7IHB1"/>
<dbReference type="InterPro" id="IPR019734">
    <property type="entry name" value="TPR_rpt"/>
</dbReference>
<evidence type="ECO:0000256" key="8">
    <source>
        <dbReference type="PROSITE-ProRule" id="PRU00339"/>
    </source>
</evidence>
<accession>A0A7J7IHB1</accession>
<keyword evidence="6 8" id="KW-0802">TPR repeat</keyword>
<dbReference type="PANTHER" id="PTHR10130">
    <property type="entry name" value="PEROXISOMAL TARGETING SIGNAL 1 RECEPTOR PEX5"/>
    <property type="match status" value="1"/>
</dbReference>
<protein>
    <submittedName>
        <fullName evidence="10">Peroxisomal membrane signal receptor PTS1</fullName>
    </submittedName>
</protein>
<dbReference type="GO" id="GO:0005778">
    <property type="term" value="C:peroxisomal membrane"/>
    <property type="evidence" value="ECO:0007669"/>
    <property type="project" value="TreeGrafter"/>
</dbReference>
<feature type="region of interest" description="Disordered" evidence="9">
    <location>
        <begin position="228"/>
        <end position="257"/>
    </location>
</feature>
<evidence type="ECO:0000256" key="5">
    <source>
        <dbReference type="ARBA" id="ARBA00022737"/>
    </source>
</evidence>
<dbReference type="InterPro" id="IPR011990">
    <property type="entry name" value="TPR-like_helical_dom_sf"/>
</dbReference>
<dbReference type="Pfam" id="PF14559">
    <property type="entry name" value="TPR_19"/>
    <property type="match status" value="1"/>
</dbReference>
<feature type="repeat" description="TPR" evidence="8">
    <location>
        <begin position="417"/>
        <end position="450"/>
    </location>
</feature>
<proteinExistence type="inferred from homology"/>
<feature type="repeat" description="TPR" evidence="8">
    <location>
        <begin position="376"/>
        <end position="409"/>
    </location>
</feature>
<evidence type="ECO:0000256" key="1">
    <source>
        <dbReference type="ARBA" id="ARBA00004275"/>
    </source>
</evidence>
<dbReference type="Proteomes" id="UP000530660">
    <property type="component" value="Unassembled WGS sequence"/>
</dbReference>
<name>A0A7J7IHB1_9RHOD</name>
<evidence type="ECO:0000256" key="9">
    <source>
        <dbReference type="SAM" id="MobiDB-lite"/>
    </source>
</evidence>
<sequence>MASSWRPSAAPSNVCVPDDVSGASSGAYAGGVGGVAPDGASSWLNQLDAAAGVRERSWAPSTGRGPVFTAPRPGEEAVELPLPPALAAELAARGAPIQGAPSSAPALMADFARMQLQGPPPGMRVGPLAQAPPDLLSPMATAWNASARGPVPQQVWASTAAPALEHVWANAASTGAMHRAGPAMHPSTWTAPYRSAYMPRYTSFYGPPAYHAAMQHTNNVAEAKHTQPMETARQSASAQEHAIEEQPQQRVSAGAHVQAGIERPAAANETSSTSANRSGLSFEELLRRAQIDIDDTFDDDYLHTYGREIRETAYRFQYEPAENRYLSIETHDPQSTSDRAAALAALAEGERLYAEGQLAEAIMAFEAAVKLDRELSRAWYFLGVSHAESDQDPQAIASLKRALECNGDEAQGDDVIADALLCLGVSYTNELNPNQALRYLERWLDLHPLARHHRTGSEATATALPSSLEPESDLRASQVDELLAQQRSLLSRVQNLLAQSKEAQAMQTSTQCSASSIRSCAITMLRFWRSVVL</sequence>